<dbReference type="SMART" id="SM00934">
    <property type="entry name" value="OMPdecase"/>
    <property type="match status" value="1"/>
</dbReference>
<gene>
    <name evidence="7" type="primary">pyrF</name>
    <name evidence="9" type="ORF">Pla123a_45310</name>
</gene>
<feature type="domain" description="Orotidine 5'-phosphate decarboxylase" evidence="8">
    <location>
        <begin position="35"/>
        <end position="289"/>
    </location>
</feature>
<keyword evidence="4 7" id="KW-0665">Pyrimidine biosynthesis</keyword>
<sequence length="318" mass="34013">MAILWGLESPHPNYQPAVPNYADTLAELVRSHKSPLVVGIDPRWDQLPDALRQGESLADKAEAYRRFSIGVIEAVAEIVPAVKPQAAFFEELGPAGMAALGDVIARAHGNRIQVILDGKRNDIGSTAEAYARGILGRESPWGADSLTVSPYLGDDSLAPFVTTAIERDAGLYVLVKTSNPGGKLWQDQLIDGKPLYRLVGEHVEHLAEKTAGECGYGIVGAVVGATYPEQLAELRQAMPHTWFLVPGFGAQGGAAADVAGAFDQNGLGAVVNSSRGVIFAYNRPEYERFGQARWQEAVQQAARDATDQLRDATPAGSL</sequence>
<keyword evidence="10" id="KW-1185">Reference proteome</keyword>
<dbReference type="PROSITE" id="PS00156">
    <property type="entry name" value="OMPDECASE"/>
    <property type="match status" value="1"/>
</dbReference>
<accession>A0A5C5XWW8</accession>
<dbReference type="CDD" id="cd04725">
    <property type="entry name" value="OMP_decarboxylase_like"/>
    <property type="match status" value="1"/>
</dbReference>
<dbReference type="Proteomes" id="UP000318478">
    <property type="component" value="Unassembled WGS sequence"/>
</dbReference>
<evidence type="ECO:0000256" key="6">
    <source>
        <dbReference type="ARBA" id="ARBA00049157"/>
    </source>
</evidence>
<feature type="active site" description="Proton donor" evidence="7">
    <location>
        <position position="119"/>
    </location>
</feature>
<name>A0A5C5XWW8_9BACT</name>
<dbReference type="AlphaFoldDB" id="A0A5C5XWW8"/>
<dbReference type="NCBIfam" id="TIGR02127">
    <property type="entry name" value="pyrF_sub2"/>
    <property type="match status" value="1"/>
</dbReference>
<keyword evidence="3 7" id="KW-0210">Decarboxylase</keyword>
<proteinExistence type="inferred from homology"/>
<dbReference type="SUPFAM" id="SSF51366">
    <property type="entry name" value="Ribulose-phoshate binding barrel"/>
    <property type="match status" value="1"/>
</dbReference>
<dbReference type="Pfam" id="PF00215">
    <property type="entry name" value="OMPdecase"/>
    <property type="match status" value="1"/>
</dbReference>
<evidence type="ECO:0000313" key="10">
    <source>
        <dbReference type="Proteomes" id="UP000318478"/>
    </source>
</evidence>
<evidence type="ECO:0000256" key="1">
    <source>
        <dbReference type="ARBA" id="ARBA00004861"/>
    </source>
</evidence>
<dbReference type="HAMAP" id="MF_01215">
    <property type="entry name" value="OMPdecase_type2"/>
    <property type="match status" value="1"/>
</dbReference>
<dbReference type="PANTHER" id="PTHR43375:SF1">
    <property type="entry name" value="OROTIDINE 5'-PHOSPHATE DECARBOXYLASE"/>
    <property type="match status" value="1"/>
</dbReference>
<dbReference type="UniPathway" id="UPA00070">
    <property type="reaction ID" value="UER00120"/>
</dbReference>
<reference evidence="9 10" key="1">
    <citation type="submission" date="2019-02" db="EMBL/GenBank/DDBJ databases">
        <title>Deep-cultivation of Planctomycetes and their phenomic and genomic characterization uncovers novel biology.</title>
        <authorList>
            <person name="Wiegand S."/>
            <person name="Jogler M."/>
            <person name="Boedeker C."/>
            <person name="Pinto D."/>
            <person name="Vollmers J."/>
            <person name="Rivas-Marin E."/>
            <person name="Kohn T."/>
            <person name="Peeters S.H."/>
            <person name="Heuer A."/>
            <person name="Rast P."/>
            <person name="Oberbeckmann S."/>
            <person name="Bunk B."/>
            <person name="Jeske O."/>
            <person name="Meyerdierks A."/>
            <person name="Storesund J.E."/>
            <person name="Kallscheuer N."/>
            <person name="Luecker S."/>
            <person name="Lage O.M."/>
            <person name="Pohl T."/>
            <person name="Merkel B.J."/>
            <person name="Hornburger P."/>
            <person name="Mueller R.-W."/>
            <person name="Bruemmer F."/>
            <person name="Labrenz M."/>
            <person name="Spormann A.M."/>
            <person name="Op Den Camp H."/>
            <person name="Overmann J."/>
            <person name="Amann R."/>
            <person name="Jetten M.S.M."/>
            <person name="Mascher T."/>
            <person name="Medema M.H."/>
            <person name="Devos D.P."/>
            <person name="Kaster A.-K."/>
            <person name="Ovreas L."/>
            <person name="Rohde M."/>
            <person name="Galperin M.Y."/>
            <person name="Jogler C."/>
        </authorList>
    </citation>
    <scope>NUCLEOTIDE SEQUENCE [LARGE SCALE GENOMIC DNA]</scope>
    <source>
        <strain evidence="9 10">Pla123a</strain>
    </source>
</reference>
<dbReference type="InterPro" id="IPR001754">
    <property type="entry name" value="OMPdeCOase_dom"/>
</dbReference>
<evidence type="ECO:0000256" key="2">
    <source>
        <dbReference type="ARBA" id="ARBA00008847"/>
    </source>
</evidence>
<keyword evidence="5 7" id="KW-0456">Lyase</keyword>
<dbReference type="InterPro" id="IPR013785">
    <property type="entry name" value="Aldolase_TIM"/>
</dbReference>
<evidence type="ECO:0000256" key="7">
    <source>
        <dbReference type="HAMAP-Rule" id="MF_01215"/>
    </source>
</evidence>
<dbReference type="InterPro" id="IPR011060">
    <property type="entry name" value="RibuloseP-bd_barrel"/>
</dbReference>
<dbReference type="PANTHER" id="PTHR43375">
    <property type="entry name" value="OROTIDINE 5'-PHOSPHATE DECARBOXYLASE"/>
    <property type="match status" value="1"/>
</dbReference>
<dbReference type="InterPro" id="IPR018089">
    <property type="entry name" value="OMPdecase_AS"/>
</dbReference>
<dbReference type="EC" id="4.1.1.23" evidence="7"/>
<comment type="catalytic activity">
    <reaction evidence="6 7">
        <text>orotidine 5'-phosphate + H(+) = UMP + CO2</text>
        <dbReference type="Rhea" id="RHEA:11596"/>
        <dbReference type="ChEBI" id="CHEBI:15378"/>
        <dbReference type="ChEBI" id="CHEBI:16526"/>
        <dbReference type="ChEBI" id="CHEBI:57538"/>
        <dbReference type="ChEBI" id="CHEBI:57865"/>
        <dbReference type="EC" id="4.1.1.23"/>
    </reaction>
</comment>
<dbReference type="GO" id="GO:0004590">
    <property type="term" value="F:orotidine-5'-phosphate decarboxylase activity"/>
    <property type="evidence" value="ECO:0007669"/>
    <property type="project" value="UniProtKB-UniRule"/>
</dbReference>
<evidence type="ECO:0000256" key="5">
    <source>
        <dbReference type="ARBA" id="ARBA00023239"/>
    </source>
</evidence>
<dbReference type="InterPro" id="IPR011995">
    <property type="entry name" value="OMPdecase_type-2"/>
</dbReference>
<evidence type="ECO:0000313" key="9">
    <source>
        <dbReference type="EMBL" id="TWT66833.1"/>
    </source>
</evidence>
<evidence type="ECO:0000256" key="4">
    <source>
        <dbReference type="ARBA" id="ARBA00022975"/>
    </source>
</evidence>
<dbReference type="GO" id="GO:0006207">
    <property type="term" value="P:'de novo' pyrimidine nucleobase biosynthetic process"/>
    <property type="evidence" value="ECO:0007669"/>
    <property type="project" value="InterPro"/>
</dbReference>
<dbReference type="GO" id="GO:0044205">
    <property type="term" value="P:'de novo' UMP biosynthetic process"/>
    <property type="evidence" value="ECO:0007669"/>
    <property type="project" value="UniProtKB-UniRule"/>
</dbReference>
<protein>
    <recommendedName>
        <fullName evidence="7">Orotidine 5'-phosphate decarboxylase</fullName>
        <ecNumber evidence="7">4.1.1.23</ecNumber>
    </recommendedName>
    <alternativeName>
        <fullName evidence="7">OMP decarboxylase</fullName>
        <shortName evidence="7">OMPDCase</shortName>
        <shortName evidence="7">OMPdecase</shortName>
    </alternativeName>
</protein>
<evidence type="ECO:0000259" key="8">
    <source>
        <dbReference type="SMART" id="SM00934"/>
    </source>
</evidence>
<dbReference type="EMBL" id="SJPO01000014">
    <property type="protein sequence ID" value="TWT66833.1"/>
    <property type="molecule type" value="Genomic_DNA"/>
</dbReference>
<comment type="similarity">
    <text evidence="2 7">Belongs to the OMP decarboxylase family. Type 2 subfamily.</text>
</comment>
<evidence type="ECO:0000256" key="3">
    <source>
        <dbReference type="ARBA" id="ARBA00022793"/>
    </source>
</evidence>
<dbReference type="Gene3D" id="3.20.20.70">
    <property type="entry name" value="Aldolase class I"/>
    <property type="match status" value="1"/>
</dbReference>
<organism evidence="9 10">
    <name type="scientific">Posidoniimonas polymericola</name>
    <dbReference type="NCBI Taxonomy" id="2528002"/>
    <lineage>
        <taxon>Bacteria</taxon>
        <taxon>Pseudomonadati</taxon>
        <taxon>Planctomycetota</taxon>
        <taxon>Planctomycetia</taxon>
        <taxon>Pirellulales</taxon>
        <taxon>Lacipirellulaceae</taxon>
        <taxon>Posidoniimonas</taxon>
    </lineage>
</organism>
<comment type="pathway">
    <text evidence="1 7">Pyrimidine metabolism; UMP biosynthesis via de novo pathway; UMP from orotate: step 2/2.</text>
</comment>
<comment type="caution">
    <text evidence="9">The sequence shown here is derived from an EMBL/GenBank/DDBJ whole genome shotgun (WGS) entry which is preliminary data.</text>
</comment>